<feature type="transmembrane region" description="Helical" evidence="1">
    <location>
        <begin position="313"/>
        <end position="330"/>
    </location>
</feature>
<feature type="transmembrane region" description="Helical" evidence="1">
    <location>
        <begin position="336"/>
        <end position="357"/>
    </location>
</feature>
<keyword evidence="1" id="KW-0472">Membrane</keyword>
<dbReference type="AlphaFoldDB" id="A0A0U3HZS8"/>
<reference evidence="3 5" key="2">
    <citation type="submission" date="2019-07" db="EMBL/GenBank/DDBJ databases">
        <title>Whole genome shotgun sequence of Kocuria flava NBRC 107626.</title>
        <authorList>
            <person name="Hosoyama A."/>
            <person name="Uohara A."/>
            <person name="Ohji S."/>
            <person name="Ichikawa N."/>
        </authorList>
    </citation>
    <scope>NUCLEOTIDE SEQUENCE [LARGE SCALE GENOMIC DNA]</scope>
    <source>
        <strain evidence="3 5">NBRC 107626</strain>
    </source>
</reference>
<dbReference type="PANTHER" id="PTHR23542:SF1">
    <property type="entry name" value="MAJOR FACILITATOR SUPERFAMILY (MFS) PROFILE DOMAIN-CONTAINING PROTEIN"/>
    <property type="match status" value="1"/>
</dbReference>
<feature type="transmembrane region" description="Helical" evidence="1">
    <location>
        <begin position="249"/>
        <end position="272"/>
    </location>
</feature>
<name>A0A0U3HZS8_9MICC</name>
<feature type="transmembrane region" description="Helical" evidence="1">
    <location>
        <begin position="193"/>
        <end position="212"/>
    </location>
</feature>
<evidence type="ECO:0000313" key="4">
    <source>
        <dbReference type="Proteomes" id="UP000057181"/>
    </source>
</evidence>
<dbReference type="PANTHER" id="PTHR23542">
    <property type="match status" value="1"/>
</dbReference>
<evidence type="ECO:0000313" key="2">
    <source>
        <dbReference type="EMBL" id="ALU40455.1"/>
    </source>
</evidence>
<accession>A0A0U3HZS8</accession>
<feature type="transmembrane region" description="Helical" evidence="1">
    <location>
        <begin position="402"/>
        <end position="420"/>
    </location>
</feature>
<keyword evidence="1" id="KW-1133">Transmembrane helix</keyword>
<proteinExistence type="predicted"/>
<dbReference type="Gene3D" id="1.20.1250.20">
    <property type="entry name" value="MFS general substrate transporter like domains"/>
    <property type="match status" value="1"/>
</dbReference>
<evidence type="ECO:0008006" key="6">
    <source>
        <dbReference type="Google" id="ProtNLM"/>
    </source>
</evidence>
<dbReference type="STRING" id="446860.AS188_12595"/>
<evidence type="ECO:0000313" key="3">
    <source>
        <dbReference type="EMBL" id="GEO93159.1"/>
    </source>
</evidence>
<organism evidence="2 4">
    <name type="scientific">Kocuria flava</name>
    <dbReference type="NCBI Taxonomy" id="446860"/>
    <lineage>
        <taxon>Bacteria</taxon>
        <taxon>Bacillati</taxon>
        <taxon>Actinomycetota</taxon>
        <taxon>Actinomycetes</taxon>
        <taxon>Micrococcales</taxon>
        <taxon>Micrococcaceae</taxon>
        <taxon>Kocuria</taxon>
    </lineage>
</organism>
<feature type="transmembrane region" description="Helical" evidence="1">
    <location>
        <begin position="65"/>
        <end position="88"/>
    </location>
</feature>
<protein>
    <recommendedName>
        <fullName evidence="6">MFS transporter</fullName>
    </recommendedName>
</protein>
<feature type="transmembrane region" description="Helical" evidence="1">
    <location>
        <begin position="284"/>
        <end position="306"/>
    </location>
</feature>
<sequence>MPSTSAPQLLGRLSTAARGPLADSRRLAAAGGALYPVLTLLVRLPQTMVPLGVLTTVALASGSPALGALCAAAVTVGSALCGLAMGAAATSRRRWPGLLLVGVFNPLAVWWLLRVLAAQGAEPAALLPACLLTGFVLPQMGVVCRLRWQSLLAGSDRGDLLEPSQRHESVMDAVGTVLAAGLAGLLAERLGPAAVLAVAAALTVVSVAVLLLHPSARLPPVLVPWAPGTPPAPTHAARQRRRRQSELRLLPVVGAVGLGALVGSVLGAVVVFASSVDAVVSVSWLYAVAGLTSAAAAVLASAPVGAGRLRNRWVVTAAASVLAAMLLSVPDDAAGMVLVLALVGPTVGPVLVAVHGIADQAAQRPRATVLTTVTTSAMSVGIAAGLVLSAWSGEQWGYRTAALWPVLSASVVLAAALRYVHRWQRTAPGAGR</sequence>
<dbReference type="Proteomes" id="UP000057181">
    <property type="component" value="Chromosome"/>
</dbReference>
<evidence type="ECO:0000313" key="5">
    <source>
        <dbReference type="Proteomes" id="UP000321155"/>
    </source>
</evidence>
<dbReference type="InterPro" id="IPR036259">
    <property type="entry name" value="MFS_trans_sf"/>
</dbReference>
<feature type="transmembrane region" description="Helical" evidence="1">
    <location>
        <begin position="27"/>
        <end position="45"/>
    </location>
</feature>
<dbReference type="OrthoDB" id="4883606at2"/>
<dbReference type="EMBL" id="CP013254">
    <property type="protein sequence ID" value="ALU40455.1"/>
    <property type="molecule type" value="Genomic_DNA"/>
</dbReference>
<dbReference type="RefSeq" id="WP_058859144.1">
    <property type="nucleotide sequence ID" value="NZ_BJZR01000089.1"/>
</dbReference>
<dbReference type="EMBL" id="BJZR01000089">
    <property type="protein sequence ID" value="GEO93159.1"/>
    <property type="molecule type" value="Genomic_DNA"/>
</dbReference>
<keyword evidence="1" id="KW-0812">Transmembrane</keyword>
<reference evidence="2 4" key="1">
    <citation type="submission" date="2015-11" db="EMBL/GenBank/DDBJ databases">
        <title>Complete Genome Sequence of Kocuria flava strain HO-9041.</title>
        <authorList>
            <person name="Zhou M."/>
            <person name="Dai J."/>
        </authorList>
    </citation>
    <scope>NUCLEOTIDE SEQUENCE [LARGE SCALE GENOMIC DNA]</scope>
    <source>
        <strain evidence="2 4">HO-9041</strain>
    </source>
</reference>
<gene>
    <name evidence="2" type="ORF">AS188_12595</name>
    <name evidence="3" type="ORF">KFL01_24650</name>
</gene>
<dbReference type="SUPFAM" id="SSF103473">
    <property type="entry name" value="MFS general substrate transporter"/>
    <property type="match status" value="1"/>
</dbReference>
<keyword evidence="5" id="KW-1185">Reference proteome</keyword>
<feature type="transmembrane region" description="Helical" evidence="1">
    <location>
        <begin position="95"/>
        <end position="113"/>
    </location>
</feature>
<evidence type="ECO:0000256" key="1">
    <source>
        <dbReference type="SAM" id="Phobius"/>
    </source>
</evidence>
<dbReference type="Proteomes" id="UP000321155">
    <property type="component" value="Unassembled WGS sequence"/>
</dbReference>
<feature type="transmembrane region" description="Helical" evidence="1">
    <location>
        <begin position="369"/>
        <end position="390"/>
    </location>
</feature>
<dbReference type="KEGG" id="kfv:AS188_12595"/>